<evidence type="ECO:0000313" key="1">
    <source>
        <dbReference type="EMBL" id="SDR69584.1"/>
    </source>
</evidence>
<accession>A0A1H1L4S3</accession>
<organism evidence="1 2">
    <name type="scientific">Christiangramia echinicola</name>
    <dbReference type="NCBI Taxonomy" id="279359"/>
    <lineage>
        <taxon>Bacteria</taxon>
        <taxon>Pseudomonadati</taxon>
        <taxon>Bacteroidota</taxon>
        <taxon>Flavobacteriia</taxon>
        <taxon>Flavobacteriales</taxon>
        <taxon>Flavobacteriaceae</taxon>
        <taxon>Christiangramia</taxon>
    </lineage>
</organism>
<reference evidence="1 2" key="1">
    <citation type="submission" date="2016-10" db="EMBL/GenBank/DDBJ databases">
        <authorList>
            <person name="Varghese N."/>
            <person name="Submissions S."/>
        </authorList>
    </citation>
    <scope>NUCLEOTIDE SEQUENCE [LARGE SCALE GENOMIC DNA]</scope>
    <source>
        <strain evidence="1 2">Mar_2010_102</strain>
    </source>
</reference>
<proteinExistence type="predicted"/>
<name>A0A1H1L4S3_9FLAO</name>
<dbReference type="RefSeq" id="WP_089661211.1">
    <property type="nucleotide sequence ID" value="NZ_LT629745.1"/>
</dbReference>
<gene>
    <name evidence="1" type="ORF">SAMN04488552_0563</name>
</gene>
<keyword evidence="2" id="KW-1185">Reference proteome</keyword>
<dbReference type="AlphaFoldDB" id="A0A1H1L4S3"/>
<dbReference type="EMBL" id="LT629745">
    <property type="protein sequence ID" value="SDR69584.1"/>
    <property type="molecule type" value="Genomic_DNA"/>
</dbReference>
<protein>
    <submittedName>
        <fullName evidence="1">Uncharacterized protein</fullName>
    </submittedName>
</protein>
<sequence length="249" mass="27440">MARNNGILKIEGTLQDLTFYKGQDGYLVKTKSGVSRKRILRDPAFARTRENLAEFTDSAKAGKMLRLAMNELMQQAKDNRVTSRLMQKMSGIQKLDSINLRGKRTVQQGLTTEEGKAMLENFNFNERAPMESILLAQYNVDEQNGDISIAGFIPGLNLYKPEGATHVSLRSAFISVNFSTGKFSGGVSPAENLIIDMSKTDVLLVPDSVPSGAGNVFILLLVEFYQMVNNTQYPLRNGAHNSLSILSVG</sequence>
<evidence type="ECO:0000313" key="2">
    <source>
        <dbReference type="Proteomes" id="UP000198858"/>
    </source>
</evidence>
<dbReference type="Proteomes" id="UP000198858">
    <property type="component" value="Chromosome I"/>
</dbReference>
<dbReference type="STRING" id="1250231.SAMN04488552_0563"/>